<dbReference type="InterPro" id="IPR005218">
    <property type="entry name" value="Diacylglycerol/lipid_kinase"/>
</dbReference>
<evidence type="ECO:0000256" key="1">
    <source>
        <dbReference type="ARBA" id="ARBA00001946"/>
    </source>
</evidence>
<organism evidence="10 11">
    <name type="scientific">Anaerococcus kampingae</name>
    <dbReference type="NCBI Taxonomy" id="3115614"/>
    <lineage>
        <taxon>Bacteria</taxon>
        <taxon>Bacillati</taxon>
        <taxon>Bacillota</taxon>
        <taxon>Tissierellia</taxon>
        <taxon>Tissierellales</taxon>
        <taxon>Peptoniphilaceae</taxon>
        <taxon>Anaerococcus</taxon>
    </lineage>
</organism>
<dbReference type="RefSeq" id="WP_410036041.1">
    <property type="nucleotide sequence ID" value="NZ_JBGMEF010000051.1"/>
</dbReference>
<proteinExistence type="inferred from homology"/>
<feature type="domain" description="DAGKc" evidence="9">
    <location>
        <begin position="1"/>
        <end position="130"/>
    </location>
</feature>
<name>A0ABW9MIW4_9FIRM</name>
<keyword evidence="10" id="KW-0808">Transferase</keyword>
<dbReference type="Gene3D" id="3.40.50.10330">
    <property type="entry name" value="Probable inorganic polyphosphate/atp-NAD kinase, domain 1"/>
    <property type="match status" value="1"/>
</dbReference>
<evidence type="ECO:0000259" key="9">
    <source>
        <dbReference type="PROSITE" id="PS50146"/>
    </source>
</evidence>
<keyword evidence="8" id="KW-1208">Phospholipid metabolism</keyword>
<evidence type="ECO:0000313" key="11">
    <source>
        <dbReference type="Proteomes" id="UP001637994"/>
    </source>
</evidence>
<dbReference type="NCBIfam" id="TIGR00147">
    <property type="entry name" value="YegS/Rv2252/BmrU family lipid kinase"/>
    <property type="match status" value="1"/>
</dbReference>
<reference evidence="10 11" key="1">
    <citation type="journal article" date="2025" name="Anaerobe">
        <title>Description of Anaerococcus kampingiae sp. nov., Anaerococcus groningensis sp. nov., Anaerococcus martiniensis sp. nov., and Anaerococcus cruorum sp. nov., isolated from human clinical specimens.</title>
        <authorList>
            <person name="Boiten K.E."/>
            <person name="Meijer J."/>
            <person name="van Wezel E.M."/>
            <person name="Veloo A.C.M."/>
        </authorList>
    </citation>
    <scope>NUCLEOTIDE SEQUENCE [LARGE SCALE GENOMIC DNA]</scope>
    <source>
        <strain evidence="10 11">ENR0874</strain>
    </source>
</reference>
<gene>
    <name evidence="10" type="ORF">ACCQ42_09935</name>
</gene>
<dbReference type="GO" id="GO:0016301">
    <property type="term" value="F:kinase activity"/>
    <property type="evidence" value="ECO:0007669"/>
    <property type="project" value="UniProtKB-KW"/>
</dbReference>
<dbReference type="InterPro" id="IPR017438">
    <property type="entry name" value="ATP-NAD_kinase_N"/>
</dbReference>
<evidence type="ECO:0000313" key="10">
    <source>
        <dbReference type="EMBL" id="MFO3668072.1"/>
    </source>
</evidence>
<sequence length="299" mass="32993">MKKMLFVYNPNSGQRAIQNSLSSIIEYLSSKGIFPTVYATQKAGDCREIVEKYGKDFDNILVSGGDGTLDEAVSAALRADIDPTFSYIPTGSTNDFSRSVNISPEIDKATRTAVRGKVKRIDVGKIDDKYFVYVAAFGALSDISFSTDQDMKNILGRSAYIVEGLKNLLPIQSMKSYQAEIEIDHELIKGDFIHFMASNSISVGGFTDIFDGEVGLSDGLFEITLVKRPESLIDLNKIIQALTNNESNDFVIRRQASSLRVKTDEEVSWSLDGDFGGKTTDANIEVIHKRINIKTGLKD</sequence>
<comment type="cofactor">
    <cofactor evidence="1">
        <name>Mg(2+)</name>
        <dbReference type="ChEBI" id="CHEBI:18420"/>
    </cofactor>
</comment>
<dbReference type="InterPro" id="IPR050187">
    <property type="entry name" value="Lipid_Phosphate_FormReg"/>
</dbReference>
<keyword evidence="11" id="KW-1185">Reference proteome</keyword>
<dbReference type="EMBL" id="JBGMEF010000051">
    <property type="protein sequence ID" value="MFO3668072.1"/>
    <property type="molecule type" value="Genomic_DNA"/>
</dbReference>
<dbReference type="PANTHER" id="PTHR12358">
    <property type="entry name" value="SPHINGOSINE KINASE"/>
    <property type="match status" value="1"/>
</dbReference>
<comment type="caution">
    <text evidence="10">The sequence shown here is derived from an EMBL/GenBank/DDBJ whole genome shotgun (WGS) entry which is preliminary data.</text>
</comment>
<evidence type="ECO:0000256" key="6">
    <source>
        <dbReference type="ARBA" id="ARBA00023098"/>
    </source>
</evidence>
<keyword evidence="4" id="KW-0479">Metal-binding</keyword>
<dbReference type="InterPro" id="IPR016064">
    <property type="entry name" value="NAD/diacylglycerol_kinase_sf"/>
</dbReference>
<dbReference type="InterPro" id="IPR001206">
    <property type="entry name" value="Diacylglycerol_kinase_cat_dom"/>
</dbReference>
<keyword evidence="6" id="KW-0443">Lipid metabolism</keyword>
<dbReference type="EC" id="2.7.1.-" evidence="10"/>
<accession>A0ABW9MIW4</accession>
<dbReference type="Gene3D" id="2.60.200.40">
    <property type="match status" value="1"/>
</dbReference>
<protein>
    <submittedName>
        <fullName evidence="10">Diacylglycerol kinase family protein</fullName>
        <ecNumber evidence="10">2.7.1.-</ecNumber>
    </submittedName>
</protein>
<dbReference type="SMART" id="SM00046">
    <property type="entry name" value="DAGKc"/>
    <property type="match status" value="1"/>
</dbReference>
<dbReference type="PANTHER" id="PTHR12358:SF106">
    <property type="entry name" value="LIPID KINASE YEGS"/>
    <property type="match status" value="1"/>
</dbReference>
<evidence type="ECO:0000256" key="2">
    <source>
        <dbReference type="ARBA" id="ARBA00005983"/>
    </source>
</evidence>
<evidence type="ECO:0000256" key="8">
    <source>
        <dbReference type="ARBA" id="ARBA00023264"/>
    </source>
</evidence>
<evidence type="ECO:0000256" key="4">
    <source>
        <dbReference type="ARBA" id="ARBA00022723"/>
    </source>
</evidence>
<keyword evidence="5" id="KW-0460">Magnesium</keyword>
<dbReference type="Pfam" id="PF00781">
    <property type="entry name" value="DAGK_cat"/>
    <property type="match status" value="1"/>
</dbReference>
<evidence type="ECO:0000256" key="7">
    <source>
        <dbReference type="ARBA" id="ARBA00023209"/>
    </source>
</evidence>
<keyword evidence="10" id="KW-0418">Kinase</keyword>
<dbReference type="SUPFAM" id="SSF111331">
    <property type="entry name" value="NAD kinase/diacylglycerol kinase-like"/>
    <property type="match status" value="1"/>
</dbReference>
<dbReference type="Proteomes" id="UP001637994">
    <property type="component" value="Unassembled WGS sequence"/>
</dbReference>
<keyword evidence="7" id="KW-0594">Phospholipid biosynthesis</keyword>
<evidence type="ECO:0000256" key="3">
    <source>
        <dbReference type="ARBA" id="ARBA00022516"/>
    </source>
</evidence>
<comment type="similarity">
    <text evidence="2">Belongs to the diacylglycerol/lipid kinase family.</text>
</comment>
<evidence type="ECO:0000256" key="5">
    <source>
        <dbReference type="ARBA" id="ARBA00022842"/>
    </source>
</evidence>
<keyword evidence="3" id="KW-0444">Lipid biosynthesis</keyword>
<dbReference type="PROSITE" id="PS50146">
    <property type="entry name" value="DAGK"/>
    <property type="match status" value="1"/>
</dbReference>